<dbReference type="InterPro" id="IPR016185">
    <property type="entry name" value="PreATP-grasp_dom_sf"/>
</dbReference>
<evidence type="ECO:0000256" key="7">
    <source>
        <dbReference type="ARBA" id="ARBA00012216"/>
    </source>
</evidence>
<dbReference type="PROSITE" id="PS00844">
    <property type="entry name" value="DALA_DALA_LIGASE_2"/>
    <property type="match status" value="1"/>
</dbReference>
<dbReference type="InterPro" id="IPR011127">
    <property type="entry name" value="Dala_Dala_lig_N"/>
</dbReference>
<evidence type="ECO:0000256" key="14">
    <source>
        <dbReference type="ARBA" id="ARBA00023316"/>
    </source>
</evidence>
<evidence type="ECO:0000256" key="12">
    <source>
        <dbReference type="ARBA" id="ARBA00022960"/>
    </source>
</evidence>
<evidence type="ECO:0000256" key="8">
    <source>
        <dbReference type="ARBA" id="ARBA00022490"/>
    </source>
</evidence>
<keyword evidence="13 16" id="KW-0573">Peptidoglycan synthesis</keyword>
<keyword evidence="9 16" id="KW-0436">Ligase</keyword>
<gene>
    <name evidence="16" type="primary">ddl</name>
    <name evidence="19" type="ORF">ACFOEK_21025</name>
</gene>
<dbReference type="RefSeq" id="WP_386723458.1">
    <property type="nucleotide sequence ID" value="NZ_JBHRSZ010000010.1"/>
</dbReference>
<comment type="similarity">
    <text evidence="6 16">Belongs to the D-alanine--D-alanine ligase family.</text>
</comment>
<reference evidence="20" key="1">
    <citation type="journal article" date="2019" name="Int. J. Syst. Evol. Microbiol.">
        <title>The Global Catalogue of Microorganisms (GCM) 10K type strain sequencing project: providing services to taxonomists for standard genome sequencing and annotation.</title>
        <authorList>
            <consortium name="The Broad Institute Genomics Platform"/>
            <consortium name="The Broad Institute Genome Sequencing Center for Infectious Disease"/>
            <person name="Wu L."/>
            <person name="Ma J."/>
        </authorList>
    </citation>
    <scope>NUCLEOTIDE SEQUENCE [LARGE SCALE GENOMIC DNA]</scope>
    <source>
        <strain evidence="20">KCTC 52438</strain>
    </source>
</reference>
<keyword evidence="12 16" id="KW-0133">Cell shape</keyword>
<evidence type="ECO:0000313" key="19">
    <source>
        <dbReference type="EMBL" id="MFC3153536.1"/>
    </source>
</evidence>
<dbReference type="InterPro" id="IPR011761">
    <property type="entry name" value="ATP-grasp"/>
</dbReference>
<dbReference type="Gene3D" id="3.40.50.20">
    <property type="match status" value="1"/>
</dbReference>
<proteinExistence type="inferred from homology"/>
<comment type="pathway">
    <text evidence="5 16">Cell wall biogenesis; peptidoglycan biosynthesis.</text>
</comment>
<evidence type="ECO:0000256" key="17">
    <source>
        <dbReference type="PROSITE-ProRule" id="PRU00409"/>
    </source>
</evidence>
<dbReference type="PROSITE" id="PS00843">
    <property type="entry name" value="DALA_DALA_LIGASE_1"/>
    <property type="match status" value="1"/>
</dbReference>
<dbReference type="NCBIfam" id="NF002378">
    <property type="entry name" value="PRK01372.1"/>
    <property type="match status" value="1"/>
</dbReference>
<dbReference type="Pfam" id="PF01820">
    <property type="entry name" value="Dala_Dala_lig_N"/>
    <property type="match status" value="1"/>
</dbReference>
<comment type="cofactor">
    <cofactor evidence="1">
        <name>Mn(2+)</name>
        <dbReference type="ChEBI" id="CHEBI:29035"/>
    </cofactor>
</comment>
<evidence type="ECO:0000256" key="1">
    <source>
        <dbReference type="ARBA" id="ARBA00001936"/>
    </source>
</evidence>
<dbReference type="InterPro" id="IPR013815">
    <property type="entry name" value="ATP_grasp_subdomain_1"/>
</dbReference>
<dbReference type="SUPFAM" id="SSF52440">
    <property type="entry name" value="PreATP-grasp domain"/>
    <property type="match status" value="1"/>
</dbReference>
<evidence type="ECO:0000256" key="16">
    <source>
        <dbReference type="HAMAP-Rule" id="MF_00047"/>
    </source>
</evidence>
<keyword evidence="10 17" id="KW-0547">Nucleotide-binding</keyword>
<evidence type="ECO:0000256" key="6">
    <source>
        <dbReference type="ARBA" id="ARBA00010871"/>
    </source>
</evidence>
<comment type="function">
    <text evidence="3 16">Cell wall formation.</text>
</comment>
<dbReference type="PIRSF" id="PIRSF039102">
    <property type="entry name" value="Ddl/VanB"/>
    <property type="match status" value="1"/>
</dbReference>
<dbReference type="NCBIfam" id="TIGR01205">
    <property type="entry name" value="D_ala_D_alaTIGR"/>
    <property type="match status" value="1"/>
</dbReference>
<evidence type="ECO:0000313" key="20">
    <source>
        <dbReference type="Proteomes" id="UP001595476"/>
    </source>
</evidence>
<dbReference type="HAMAP" id="MF_00047">
    <property type="entry name" value="Dala_Dala_lig"/>
    <property type="match status" value="1"/>
</dbReference>
<dbReference type="EC" id="6.3.2.4" evidence="7 16"/>
<feature type="domain" description="ATP-grasp" evidence="18">
    <location>
        <begin position="107"/>
        <end position="303"/>
    </location>
</feature>
<comment type="catalytic activity">
    <reaction evidence="15 16">
        <text>2 D-alanine + ATP = D-alanyl-D-alanine + ADP + phosphate + H(+)</text>
        <dbReference type="Rhea" id="RHEA:11224"/>
        <dbReference type="ChEBI" id="CHEBI:15378"/>
        <dbReference type="ChEBI" id="CHEBI:30616"/>
        <dbReference type="ChEBI" id="CHEBI:43474"/>
        <dbReference type="ChEBI" id="CHEBI:57416"/>
        <dbReference type="ChEBI" id="CHEBI:57822"/>
        <dbReference type="ChEBI" id="CHEBI:456216"/>
        <dbReference type="EC" id="6.3.2.4"/>
    </reaction>
</comment>
<dbReference type="GO" id="GO:0008716">
    <property type="term" value="F:D-alanine-D-alanine ligase activity"/>
    <property type="evidence" value="ECO:0007669"/>
    <property type="project" value="UniProtKB-EC"/>
</dbReference>
<organism evidence="19 20">
    <name type="scientific">Litoribrevibacter euphylliae</name>
    <dbReference type="NCBI Taxonomy" id="1834034"/>
    <lineage>
        <taxon>Bacteria</taxon>
        <taxon>Pseudomonadati</taxon>
        <taxon>Pseudomonadota</taxon>
        <taxon>Gammaproteobacteria</taxon>
        <taxon>Oceanospirillales</taxon>
        <taxon>Oceanospirillaceae</taxon>
        <taxon>Litoribrevibacter</taxon>
    </lineage>
</organism>
<evidence type="ECO:0000256" key="4">
    <source>
        <dbReference type="ARBA" id="ARBA00004496"/>
    </source>
</evidence>
<keyword evidence="14 16" id="KW-0961">Cell wall biogenesis/degradation</keyword>
<dbReference type="SUPFAM" id="SSF56059">
    <property type="entry name" value="Glutathione synthetase ATP-binding domain-like"/>
    <property type="match status" value="1"/>
</dbReference>
<protein>
    <recommendedName>
        <fullName evidence="7 16">D-alanine--D-alanine ligase</fullName>
        <ecNumber evidence="7 16">6.3.2.4</ecNumber>
    </recommendedName>
    <alternativeName>
        <fullName evidence="16">D-Ala-D-Ala ligase</fullName>
    </alternativeName>
    <alternativeName>
        <fullName evidence="16">D-alanylalanine synthetase</fullName>
    </alternativeName>
</protein>
<dbReference type="Pfam" id="PF07478">
    <property type="entry name" value="Dala_Dala_lig_C"/>
    <property type="match status" value="1"/>
</dbReference>
<evidence type="ECO:0000256" key="3">
    <source>
        <dbReference type="ARBA" id="ARBA00003921"/>
    </source>
</evidence>
<accession>A0ABV7HPX4</accession>
<evidence type="ECO:0000256" key="10">
    <source>
        <dbReference type="ARBA" id="ARBA00022741"/>
    </source>
</evidence>
<dbReference type="PROSITE" id="PS50975">
    <property type="entry name" value="ATP_GRASP"/>
    <property type="match status" value="1"/>
</dbReference>
<dbReference type="Proteomes" id="UP001595476">
    <property type="component" value="Unassembled WGS sequence"/>
</dbReference>
<dbReference type="PANTHER" id="PTHR23132:SF23">
    <property type="entry name" value="D-ALANINE--D-ALANINE LIGASE B"/>
    <property type="match status" value="1"/>
</dbReference>
<keyword evidence="8 16" id="KW-0963">Cytoplasm</keyword>
<dbReference type="InterPro" id="IPR005905">
    <property type="entry name" value="D_ala_D_ala"/>
</dbReference>
<keyword evidence="20" id="KW-1185">Reference proteome</keyword>
<name>A0ABV7HPX4_9GAMM</name>
<comment type="caution">
    <text evidence="19">The sequence shown here is derived from an EMBL/GenBank/DDBJ whole genome shotgun (WGS) entry which is preliminary data.</text>
</comment>
<dbReference type="Gene3D" id="3.30.1490.20">
    <property type="entry name" value="ATP-grasp fold, A domain"/>
    <property type="match status" value="1"/>
</dbReference>
<dbReference type="InterPro" id="IPR000291">
    <property type="entry name" value="D-Ala_lig_Van_CS"/>
</dbReference>
<keyword evidence="11 17" id="KW-0067">ATP-binding</keyword>
<evidence type="ECO:0000256" key="9">
    <source>
        <dbReference type="ARBA" id="ARBA00022598"/>
    </source>
</evidence>
<dbReference type="InterPro" id="IPR011095">
    <property type="entry name" value="Dala_Dala_lig_C"/>
</dbReference>
<evidence type="ECO:0000256" key="15">
    <source>
        <dbReference type="ARBA" id="ARBA00047614"/>
    </source>
</evidence>
<sequence length="309" mass="32739">MMGSTTSFGKVAVLYGGSSAERDVSLKSGGAVCEALKQAGVDFDAIDAVDDWIVRLVQGNYDRVFNALHGRGGEDGKVQGVLESLGLPYTGSGVTASAIAMDKELTKHIWVGNGISTPEYMVVSENVSAAEIVSQLGLPVIVKPAHEGSSIGMSKAHSEAELVDAIEKAKALDSSVLVEKWITGNEYTIAILNGEALPVIKLETDHSFYDYDAKYLANDTRYLLPCGLEQAEEQALQDMALTAFKAVGCEGWGRVDAMQDAASGKFYLLEVNTVPGMTDHSLVPMAASARGMDFKALVLDVLAQAALKG</sequence>
<comment type="subcellular location">
    <subcellularLocation>
        <location evidence="4 16">Cytoplasm</location>
    </subcellularLocation>
</comment>
<evidence type="ECO:0000256" key="11">
    <source>
        <dbReference type="ARBA" id="ARBA00022840"/>
    </source>
</evidence>
<evidence type="ECO:0000256" key="2">
    <source>
        <dbReference type="ARBA" id="ARBA00001946"/>
    </source>
</evidence>
<dbReference type="Gene3D" id="3.30.470.20">
    <property type="entry name" value="ATP-grasp fold, B domain"/>
    <property type="match status" value="1"/>
</dbReference>
<evidence type="ECO:0000259" key="18">
    <source>
        <dbReference type="PROSITE" id="PS50975"/>
    </source>
</evidence>
<dbReference type="EMBL" id="JBHRSZ010000010">
    <property type="protein sequence ID" value="MFC3153536.1"/>
    <property type="molecule type" value="Genomic_DNA"/>
</dbReference>
<comment type="cofactor">
    <cofactor evidence="2">
        <name>Mg(2+)</name>
        <dbReference type="ChEBI" id="CHEBI:18420"/>
    </cofactor>
</comment>
<evidence type="ECO:0000256" key="5">
    <source>
        <dbReference type="ARBA" id="ARBA00004752"/>
    </source>
</evidence>
<evidence type="ECO:0000256" key="13">
    <source>
        <dbReference type="ARBA" id="ARBA00022984"/>
    </source>
</evidence>
<dbReference type="PANTHER" id="PTHR23132">
    <property type="entry name" value="D-ALANINE--D-ALANINE LIGASE"/>
    <property type="match status" value="1"/>
</dbReference>